<sequence length="1349" mass="151171">MKKLINLAVAVIMMTLCSVILGACSGSEIEGDQPVRPVDPTVDEVLRNNCTENVVNTYTSDNAEIKTRSVVVPQGNYEALISAKSVHQFIVDILYKEDVPVKQDSVAYTVTNTVKGYGLKKTRFARSVKVFETWKEESKTLEDGRVVRAYTFNGEQGGEVFKLSTIDEQTCSDESVTIQGATFEDLCKNHWTDRKLVKVEPVYLEQDSADYKWYRIDFIFNDALAYGTDSKGTDNRKVEFTMHGEKVWIAKEGTNPPIPDDPEEVIAYTAKEKGFEFVKDSISAETSQKITVSKAWIQFEKLLSTGETKLSYRPEVLLYCRVDTPAIQTPVNVSDFEIKNLEAEKYSKIAYGDKEERGKNVFVQKYGQKMTTKTNKAQFIFDGKSEEATCVDSLGIEHQFEFRTWDFVDLGTKLTDMEPQDGKERKLLTSTISATFNKRSAEYKGEAELIKLKDGQKKAGIDIINERPKIDGDKVVIEFDKENRYNDGSKDTIFNLTFDPNYRVTVEDPIAVKNRDYARKSNEAVKKLVKKEKTEVGTFTWQACQYSNTFEYVGFNNALQAYVPESVLYTDEDGLSDEVKIPAWTLNWVKFAKSSKNEGDPENQMYSDTIHYQFKLAETVTPIKPKQLLRATLSGSDPTDPSAIRYEYGPKAYQKVDAQTIFVYRDKYAIYDDGTKKEIGQVGHNVTFYVTSPIDQEIVVDNLNISKLDPSFGSNVKGNVTTDGPYTITNYTKEAVTKTQKSNQVFVGHSQEIIYTDEFGQEVDFNVFEWQFSEVSGIFSDLANDGNYQRKLFTSTISGRFVDANNYVGKVIFKKSQTGGDDKDISYYIYSDKGMREVGDSTYTYMTQIPVYKDGSKGVSKEIGVNIGRKAQAPAKQVKEVTDFNITESSPSTGSKTSNGKTRYNKGFKIEGYSTSYTTRSNKVTYVFGFESEEAVYIDEFGHEEAMKHSDWSFVNKNIKSEALSDQDGYKRYSSNSTIEASYNGVKTTLIGEAELKMKAAKTLKSVEYGNHGIDFKSGNTWNAWQEYTKIYSDNSRENAKKSVDLNYIVNPQASKDQIASEANAPYTGLTSGSSNSTTRSGGQNITVTTTNTVYTENYTIFNDTYTAVSEKAVYSEVEDGVEIKFNFDFVEIGNVAHSSDNLSNANQTKVVDGITYDIHAHTGVLGYSVASKNFTATCYTNVLVAQPVNPNVPESWGRVKGVAGHTLVFDPDFGTDGRFRDCWVINFENGKWVVLDNDWNDTSSFFGWDKCYNDNRLRSAVKFDDGTYFPSTCTIDGTGWSYVGEKIGGGSKVVDMSQQRALLAGIKNFTGDSTAEVTPERGGWGQASGNTLKVYTKDGLLVKTIITK</sequence>
<evidence type="ECO:0000256" key="2">
    <source>
        <dbReference type="SAM" id="SignalP"/>
    </source>
</evidence>
<feature type="region of interest" description="Disordered" evidence="1">
    <location>
        <begin position="1065"/>
        <end position="1084"/>
    </location>
</feature>
<feature type="signal peptide" evidence="2">
    <location>
        <begin position="1"/>
        <end position="22"/>
    </location>
</feature>
<evidence type="ECO:0000256" key="1">
    <source>
        <dbReference type="SAM" id="MobiDB-lite"/>
    </source>
</evidence>
<organism evidence="3 4">
    <name type="scientific">Candidatus Scatocola faecipullorum</name>
    <dbReference type="NCBI Taxonomy" id="2840917"/>
    <lineage>
        <taxon>Bacteria</taxon>
        <taxon>Pseudomonadati</taxon>
        <taxon>Pseudomonadota</taxon>
        <taxon>Alphaproteobacteria</taxon>
        <taxon>Rhodospirillales</taxon>
        <taxon>Rhodospirillaceae</taxon>
        <taxon>Rhodospirillaceae incertae sedis</taxon>
        <taxon>Candidatus Scatocola</taxon>
    </lineage>
</organism>
<accession>A0A9D1SAY7</accession>
<reference evidence="3" key="2">
    <citation type="journal article" date="2021" name="PeerJ">
        <title>Extensive microbial diversity within the chicken gut microbiome revealed by metagenomics and culture.</title>
        <authorList>
            <person name="Gilroy R."/>
            <person name="Ravi A."/>
            <person name="Getino M."/>
            <person name="Pursley I."/>
            <person name="Horton D.L."/>
            <person name="Alikhan N.F."/>
            <person name="Baker D."/>
            <person name="Gharbi K."/>
            <person name="Hall N."/>
            <person name="Watson M."/>
            <person name="Adriaenssens E.M."/>
            <person name="Foster-Nyarko E."/>
            <person name="Jarju S."/>
            <person name="Secka A."/>
            <person name="Antonio M."/>
            <person name="Oren A."/>
            <person name="Chaudhuri R.R."/>
            <person name="La Ragione R."/>
            <person name="Hildebrand F."/>
            <person name="Pallen M.J."/>
        </authorList>
    </citation>
    <scope>NUCLEOTIDE SEQUENCE</scope>
    <source>
        <strain evidence="3">ChiW3-316</strain>
    </source>
</reference>
<dbReference type="PROSITE" id="PS51257">
    <property type="entry name" value="PROKAR_LIPOPROTEIN"/>
    <property type="match status" value="1"/>
</dbReference>
<protein>
    <submittedName>
        <fullName evidence="3">Uncharacterized protein</fullName>
    </submittedName>
</protein>
<dbReference type="Proteomes" id="UP000824107">
    <property type="component" value="Unassembled WGS sequence"/>
</dbReference>
<proteinExistence type="predicted"/>
<gene>
    <name evidence="3" type="ORF">IAD20_06605</name>
</gene>
<reference evidence="3" key="1">
    <citation type="submission" date="2020-10" db="EMBL/GenBank/DDBJ databases">
        <authorList>
            <person name="Gilroy R."/>
        </authorList>
    </citation>
    <scope>NUCLEOTIDE SEQUENCE</scope>
    <source>
        <strain evidence="3">ChiW3-316</strain>
    </source>
</reference>
<evidence type="ECO:0000313" key="3">
    <source>
        <dbReference type="EMBL" id="HIU53734.1"/>
    </source>
</evidence>
<evidence type="ECO:0000313" key="4">
    <source>
        <dbReference type="Proteomes" id="UP000824107"/>
    </source>
</evidence>
<comment type="caution">
    <text evidence="3">The sequence shown here is derived from an EMBL/GenBank/DDBJ whole genome shotgun (WGS) entry which is preliminary data.</text>
</comment>
<dbReference type="EMBL" id="DVNC01000044">
    <property type="protein sequence ID" value="HIU53734.1"/>
    <property type="molecule type" value="Genomic_DNA"/>
</dbReference>
<name>A0A9D1SAY7_9PROT</name>
<feature type="chain" id="PRO_5039128760" evidence="2">
    <location>
        <begin position="23"/>
        <end position="1349"/>
    </location>
</feature>
<keyword evidence="2" id="KW-0732">Signal</keyword>
<feature type="compositionally biased region" description="Low complexity" evidence="1">
    <location>
        <begin position="1068"/>
        <end position="1084"/>
    </location>
</feature>